<evidence type="ECO:0000256" key="1">
    <source>
        <dbReference type="SAM" id="Coils"/>
    </source>
</evidence>
<keyword evidence="4" id="KW-1185">Reference proteome</keyword>
<organism evidence="3 4">
    <name type="scientific">Gemmobacter fulvus</name>
    <dbReference type="NCBI Taxonomy" id="2840474"/>
    <lineage>
        <taxon>Bacteria</taxon>
        <taxon>Pseudomonadati</taxon>
        <taxon>Pseudomonadota</taxon>
        <taxon>Alphaproteobacteria</taxon>
        <taxon>Rhodobacterales</taxon>
        <taxon>Paracoccaceae</taxon>
        <taxon>Gemmobacter</taxon>
    </lineage>
</organism>
<accession>A0A975P884</accession>
<evidence type="ECO:0008006" key="5">
    <source>
        <dbReference type="Google" id="ProtNLM"/>
    </source>
</evidence>
<evidence type="ECO:0000313" key="3">
    <source>
        <dbReference type="EMBL" id="QWK90616.1"/>
    </source>
</evidence>
<protein>
    <recommendedName>
        <fullName evidence="5">Colicin transporter</fullName>
    </recommendedName>
</protein>
<dbReference type="EMBL" id="CP076361">
    <property type="protein sequence ID" value="QWK90616.1"/>
    <property type="molecule type" value="Genomic_DNA"/>
</dbReference>
<feature type="region of interest" description="Disordered" evidence="2">
    <location>
        <begin position="27"/>
        <end position="49"/>
    </location>
</feature>
<proteinExistence type="predicted"/>
<evidence type="ECO:0000313" key="4">
    <source>
        <dbReference type="Proteomes" id="UP000679352"/>
    </source>
</evidence>
<dbReference type="Proteomes" id="UP000679352">
    <property type="component" value="Chromosome"/>
</dbReference>
<dbReference type="AlphaFoldDB" id="A0A975P884"/>
<feature type="coiled-coil region" evidence="1">
    <location>
        <begin position="58"/>
        <end position="85"/>
    </location>
</feature>
<dbReference type="KEGG" id="gfu:KM031_01485"/>
<gene>
    <name evidence="3" type="ORF">KM031_01485</name>
</gene>
<reference evidence="3" key="1">
    <citation type="submission" date="2021-06" db="EMBL/GenBank/DDBJ databases">
        <title>Direct submission.</title>
        <authorList>
            <person name="Lee C.-S."/>
            <person name="Jin L."/>
        </authorList>
    </citation>
    <scope>NUCLEOTIDE SEQUENCE</scope>
    <source>
        <strain evidence="3">Con5</strain>
    </source>
</reference>
<dbReference type="RefSeq" id="WP_215504136.1">
    <property type="nucleotide sequence ID" value="NZ_CP076361.1"/>
</dbReference>
<keyword evidence="1" id="KW-0175">Coiled coil</keyword>
<sequence length="181" mass="19852">MSDLAELERRITAALARIGTGLDRLASQTAVQAQDPEPAPPEVAPVEPATPAVDTAEISRLQEALEAERGTNAQLTERLRAIKERDGKQEAVLEARIEQLTRQLDVQGLEIHRMRKSTIQLREALRGLREQQEGSVEAHLINKAMLAELEALRAARSSEAAELDEILAELAPILAEEKTDA</sequence>
<evidence type="ECO:0000256" key="2">
    <source>
        <dbReference type="SAM" id="MobiDB-lite"/>
    </source>
</evidence>
<name>A0A975P884_9RHOB</name>